<name>A0A1I8BTN6_MELHA</name>
<dbReference type="Proteomes" id="UP000095281">
    <property type="component" value="Unplaced"/>
</dbReference>
<keyword evidence="2" id="KW-1185">Reference proteome</keyword>
<reference evidence="3" key="1">
    <citation type="submission" date="2016-11" db="UniProtKB">
        <authorList>
            <consortium name="WormBaseParasite"/>
        </authorList>
    </citation>
    <scope>IDENTIFICATION</scope>
</reference>
<evidence type="ECO:0000256" key="1">
    <source>
        <dbReference type="SAM" id="MobiDB-lite"/>
    </source>
</evidence>
<feature type="region of interest" description="Disordered" evidence="1">
    <location>
        <begin position="20"/>
        <end position="42"/>
    </location>
</feature>
<dbReference type="AlphaFoldDB" id="A0A1I8BTN6"/>
<feature type="compositionally biased region" description="Polar residues" evidence="1">
    <location>
        <begin position="21"/>
        <end position="33"/>
    </location>
</feature>
<accession>A0A1I8BTN6</accession>
<organism evidence="2 3">
    <name type="scientific">Meloidogyne hapla</name>
    <name type="common">Root-knot nematode worm</name>
    <dbReference type="NCBI Taxonomy" id="6305"/>
    <lineage>
        <taxon>Eukaryota</taxon>
        <taxon>Metazoa</taxon>
        <taxon>Ecdysozoa</taxon>
        <taxon>Nematoda</taxon>
        <taxon>Chromadorea</taxon>
        <taxon>Rhabditida</taxon>
        <taxon>Tylenchina</taxon>
        <taxon>Tylenchomorpha</taxon>
        <taxon>Tylenchoidea</taxon>
        <taxon>Meloidogynidae</taxon>
        <taxon>Meloidogyninae</taxon>
        <taxon>Meloidogyne</taxon>
    </lineage>
</organism>
<evidence type="ECO:0000313" key="2">
    <source>
        <dbReference type="Proteomes" id="UP000095281"/>
    </source>
</evidence>
<protein>
    <submittedName>
        <fullName evidence="3">FLYWCH-type domain-containing protein</fullName>
    </submittedName>
</protein>
<sequence>MDVRLRLAELQKSRKRHLPINDTSDLCEQQQETNSEHDDEENVETNFIKFEQGVTQKGAVSIWHAGYRYIKNRGKNWRCSNKDCPAKARAEEKDGQFVGTLGEKEHNHPPTIQKKVCEEIRSKMKRDNHPILGELRANVPDEVYIGLGSDDALKKLLHRFIYN</sequence>
<dbReference type="WBParaSite" id="MhA1_Contig540.frz3.gene4">
    <property type="protein sequence ID" value="MhA1_Contig540.frz3.gene4"/>
    <property type="gene ID" value="MhA1_Contig540.frz3.gene4"/>
</dbReference>
<dbReference type="Gene3D" id="2.20.25.240">
    <property type="match status" value="1"/>
</dbReference>
<evidence type="ECO:0000313" key="3">
    <source>
        <dbReference type="WBParaSite" id="MhA1_Contig540.frz3.gene4"/>
    </source>
</evidence>
<proteinExistence type="predicted"/>